<accession>A0ABP7LCC9</accession>
<keyword evidence="2" id="KW-1185">Reference proteome</keyword>
<comment type="caution">
    <text evidence="1">The sequence shown here is derived from an EMBL/GenBank/DDBJ whole genome shotgun (WGS) entry which is preliminary data.</text>
</comment>
<dbReference type="EMBL" id="BAAAZA010000039">
    <property type="protein sequence ID" value="GAA3897984.1"/>
    <property type="molecule type" value="Genomic_DNA"/>
</dbReference>
<organism evidence="1 2">
    <name type="scientific">Streptomyces lannensis</name>
    <dbReference type="NCBI Taxonomy" id="766498"/>
    <lineage>
        <taxon>Bacteria</taxon>
        <taxon>Bacillati</taxon>
        <taxon>Actinomycetota</taxon>
        <taxon>Actinomycetes</taxon>
        <taxon>Kitasatosporales</taxon>
        <taxon>Streptomycetaceae</taxon>
        <taxon>Streptomyces</taxon>
    </lineage>
</organism>
<evidence type="ECO:0000313" key="1">
    <source>
        <dbReference type="EMBL" id="GAA3897984.1"/>
    </source>
</evidence>
<dbReference type="Proteomes" id="UP001501563">
    <property type="component" value="Unassembled WGS sequence"/>
</dbReference>
<name>A0ABP7LCC9_9ACTN</name>
<protein>
    <recommendedName>
        <fullName evidence="3">30S ribosomal protein S20</fullName>
    </recommendedName>
</protein>
<proteinExistence type="predicted"/>
<dbReference type="RefSeq" id="WP_345553713.1">
    <property type="nucleotide sequence ID" value="NZ_BAAAZA010000039.1"/>
</dbReference>
<gene>
    <name evidence="1" type="ORF">GCM10022207_77890</name>
</gene>
<evidence type="ECO:0008006" key="3">
    <source>
        <dbReference type="Google" id="ProtNLM"/>
    </source>
</evidence>
<evidence type="ECO:0000313" key="2">
    <source>
        <dbReference type="Proteomes" id="UP001501563"/>
    </source>
</evidence>
<sequence>MGTKSAKRLLNKRNRREQRYVAHSNHIIAKTIVTQAERTSA</sequence>
<reference evidence="2" key="1">
    <citation type="journal article" date="2019" name="Int. J. Syst. Evol. Microbiol.">
        <title>The Global Catalogue of Microorganisms (GCM) 10K type strain sequencing project: providing services to taxonomists for standard genome sequencing and annotation.</title>
        <authorList>
            <consortium name="The Broad Institute Genomics Platform"/>
            <consortium name="The Broad Institute Genome Sequencing Center for Infectious Disease"/>
            <person name="Wu L."/>
            <person name="Ma J."/>
        </authorList>
    </citation>
    <scope>NUCLEOTIDE SEQUENCE [LARGE SCALE GENOMIC DNA]</scope>
    <source>
        <strain evidence="2">JCM 16578</strain>
    </source>
</reference>